<dbReference type="GO" id="GO:0004252">
    <property type="term" value="F:serine-type endopeptidase activity"/>
    <property type="evidence" value="ECO:0007669"/>
    <property type="project" value="TreeGrafter"/>
</dbReference>
<dbReference type="GO" id="GO:0006508">
    <property type="term" value="P:proteolysis"/>
    <property type="evidence" value="ECO:0007669"/>
    <property type="project" value="InterPro"/>
</dbReference>
<dbReference type="KEGG" id="afx:JZ786_08200"/>
<dbReference type="SUPFAM" id="SSF53474">
    <property type="entry name" value="alpha/beta-Hydrolases"/>
    <property type="match status" value="1"/>
</dbReference>
<protein>
    <submittedName>
        <fullName evidence="3">S9 family peptidase</fullName>
    </submittedName>
</protein>
<dbReference type="Pfam" id="PF00326">
    <property type="entry name" value="Peptidase_S9"/>
    <property type="match status" value="1"/>
</dbReference>
<keyword evidence="1" id="KW-0378">Hydrolase</keyword>
<dbReference type="InterPro" id="IPR001375">
    <property type="entry name" value="Peptidase_S9_cat"/>
</dbReference>
<dbReference type="Gene3D" id="3.40.50.1820">
    <property type="entry name" value="alpha/beta hydrolase"/>
    <property type="match status" value="1"/>
</dbReference>
<dbReference type="RefSeq" id="WP_206658231.1">
    <property type="nucleotide sequence ID" value="NZ_CP071182.1"/>
</dbReference>
<organism evidence="3 4">
    <name type="scientific">Alicyclobacillus mengziensis</name>
    <dbReference type="NCBI Taxonomy" id="2931921"/>
    <lineage>
        <taxon>Bacteria</taxon>
        <taxon>Bacillati</taxon>
        <taxon>Bacillota</taxon>
        <taxon>Bacilli</taxon>
        <taxon>Bacillales</taxon>
        <taxon>Alicyclobacillaceae</taxon>
        <taxon>Alicyclobacillus</taxon>
    </lineage>
</organism>
<name>A0A9X7Z922_9BACL</name>
<dbReference type="AlphaFoldDB" id="A0A9X7Z922"/>
<reference evidence="3 4" key="1">
    <citation type="submission" date="2021-02" db="EMBL/GenBank/DDBJ databases">
        <title>Alicyclobacillus curvatus sp. nov. and Alicyclobacillus mengziensis sp. nov., two acidophilic bacteria isolated from acid mine drainage.</title>
        <authorList>
            <person name="Huang Y."/>
        </authorList>
    </citation>
    <scope>NUCLEOTIDE SEQUENCE [LARGE SCALE GENOMIC DNA]</scope>
    <source>
        <strain evidence="3 4">S30H14</strain>
    </source>
</reference>
<dbReference type="PANTHER" id="PTHR42776">
    <property type="entry name" value="SERINE PEPTIDASE S9 FAMILY MEMBER"/>
    <property type="match status" value="1"/>
</dbReference>
<feature type="domain" description="Peptidase S9 prolyl oligopeptidase catalytic" evidence="2">
    <location>
        <begin position="389"/>
        <end position="592"/>
    </location>
</feature>
<dbReference type="Gene3D" id="2.120.10.30">
    <property type="entry name" value="TolB, C-terminal domain"/>
    <property type="match status" value="1"/>
</dbReference>
<dbReference type="EMBL" id="CP071182">
    <property type="protein sequence ID" value="QSO48916.1"/>
    <property type="molecule type" value="Genomic_DNA"/>
</dbReference>
<dbReference type="SUPFAM" id="SSF69304">
    <property type="entry name" value="Tricorn protease N-terminal domain"/>
    <property type="match status" value="1"/>
</dbReference>
<evidence type="ECO:0000313" key="3">
    <source>
        <dbReference type="EMBL" id="QSO48916.1"/>
    </source>
</evidence>
<proteinExistence type="predicted"/>
<accession>A0A9X7Z922</accession>
<dbReference type="Proteomes" id="UP000663505">
    <property type="component" value="Chromosome"/>
</dbReference>
<dbReference type="InterPro" id="IPR029058">
    <property type="entry name" value="AB_hydrolase_fold"/>
</dbReference>
<dbReference type="PANTHER" id="PTHR42776:SF27">
    <property type="entry name" value="DIPEPTIDYL PEPTIDASE FAMILY MEMBER 6"/>
    <property type="match status" value="1"/>
</dbReference>
<keyword evidence="4" id="KW-1185">Reference proteome</keyword>
<evidence type="ECO:0000259" key="2">
    <source>
        <dbReference type="Pfam" id="PF00326"/>
    </source>
</evidence>
<sequence length="595" mass="67314">MLQFPEPSLEEFYRTYSIGTFDVNHDETRIAVALNLSGKFNLWGLDLPNTFPYPLTYQDQLPQFVRFDPQGRFILVGFDTDGDENSQVYAVSPNGGNVVPVRLAPGKRHEFGAISKDGNRVYYSSDKDNERFMNLYRYHMDTGVEETLLEGTETTISFETLAPDESSYTYVKGYSNTYSVTYVVIDGEQICLTPDAEVVHLTSSSRYADENTILFITNFNSKYAYLAKFDIKTRHFTPLFQPDGQDVSQVAVNQNGRIFCAAERGVVDSLYMGDLATGNFERIRFPGAISFGIKLHESGRLYSVFTQENVPANLFRRELDGTWTQLTNIRVIGASTETLGQAETIRYSSFDGMEIEALLWQAPAHRRNGHTLIFPHGGPQAADRKFFFSLYQYLLAEGYDIFQANYRGSTGYGAEFTKMIERDWGGAPRKDMLAGIDYLIQKGLATRDKLFVIGASFGGYMTLLLHGRHAEYFLAAVDIFGPSNLFTFIESVPEFWKPVMDVWVGNPERDGDKLVEDSPITYLDGMTKPMLVIQGANDPRVVKAESDQIVEKLRALGREVEYLVLEDEGHGFTKKENELRVYKAVADFLKRHQVS</sequence>
<evidence type="ECO:0000313" key="4">
    <source>
        <dbReference type="Proteomes" id="UP000663505"/>
    </source>
</evidence>
<gene>
    <name evidence="3" type="ORF">JZ786_08200</name>
</gene>
<dbReference type="InterPro" id="IPR011042">
    <property type="entry name" value="6-blade_b-propeller_TolB-like"/>
</dbReference>
<evidence type="ECO:0000256" key="1">
    <source>
        <dbReference type="ARBA" id="ARBA00022801"/>
    </source>
</evidence>